<dbReference type="RefSeq" id="XP_020046538.1">
    <property type="nucleotide sequence ID" value="XM_020190693.1"/>
</dbReference>
<accession>A0A1D2VF02</accession>
<dbReference type="InterPro" id="IPR012677">
    <property type="entry name" value="Nucleotide-bd_a/b_plait_sf"/>
</dbReference>
<dbReference type="Pfam" id="PF00076">
    <property type="entry name" value="RRM_1"/>
    <property type="match status" value="1"/>
</dbReference>
<dbReference type="SUPFAM" id="SSF54928">
    <property type="entry name" value="RNA-binding domain, RBD"/>
    <property type="match status" value="1"/>
</dbReference>
<feature type="compositionally biased region" description="Basic residues" evidence="2">
    <location>
        <begin position="54"/>
        <end position="65"/>
    </location>
</feature>
<evidence type="ECO:0000259" key="3">
    <source>
        <dbReference type="PROSITE" id="PS50102"/>
    </source>
</evidence>
<feature type="domain" description="RRM" evidence="3">
    <location>
        <begin position="76"/>
        <end position="151"/>
    </location>
</feature>
<dbReference type="STRING" id="1344418.A0A1D2VF02"/>
<feature type="compositionally biased region" description="Basic residues" evidence="2">
    <location>
        <begin position="216"/>
        <end position="226"/>
    </location>
</feature>
<evidence type="ECO:0000256" key="1">
    <source>
        <dbReference type="PROSITE-ProRule" id="PRU00176"/>
    </source>
</evidence>
<dbReference type="GO" id="GO:0003723">
    <property type="term" value="F:RNA binding"/>
    <property type="evidence" value="ECO:0007669"/>
    <property type="project" value="UniProtKB-UniRule"/>
</dbReference>
<reference evidence="5" key="1">
    <citation type="submission" date="2016-05" db="EMBL/GenBank/DDBJ databases">
        <title>Comparative genomics of biotechnologically important yeasts.</title>
        <authorList>
            <consortium name="DOE Joint Genome Institute"/>
            <person name="Riley R."/>
            <person name="Haridas S."/>
            <person name="Wolfe K.H."/>
            <person name="Lopes M.R."/>
            <person name="Hittinger C.T."/>
            <person name="Goker M."/>
            <person name="Salamov A."/>
            <person name="Wisecaver J."/>
            <person name="Long T.M."/>
            <person name="Aerts A.L."/>
            <person name="Barry K."/>
            <person name="Choi C."/>
            <person name="Clum A."/>
            <person name="Coughlan A.Y."/>
            <person name="Deshpande S."/>
            <person name="Douglass A.P."/>
            <person name="Hanson S.J."/>
            <person name="Klenk H.-P."/>
            <person name="Labutti K."/>
            <person name="Lapidus A."/>
            <person name="Lindquist E."/>
            <person name="Lipzen A."/>
            <person name="Meier-Kolthoff J.P."/>
            <person name="Ohm R.A."/>
            <person name="Otillar R.P."/>
            <person name="Pangilinan J."/>
            <person name="Peng Y."/>
            <person name="Rokas A."/>
            <person name="Rosa C.A."/>
            <person name="Scheuner C."/>
            <person name="Sibirny A.A."/>
            <person name="Slot J.C."/>
            <person name="Stielow J.B."/>
            <person name="Sun H."/>
            <person name="Kurtzman C.P."/>
            <person name="Blackwell M."/>
            <person name="Grigoriev I.V."/>
            <person name="Jeffries T.W."/>
        </authorList>
    </citation>
    <scope>NUCLEOTIDE SEQUENCE [LARGE SCALE GENOMIC DNA]</scope>
    <source>
        <strain evidence="5">DSM 1968</strain>
    </source>
</reference>
<dbReference type="FunCoup" id="A0A1D2VF02">
    <property type="interactions" value="345"/>
</dbReference>
<name>A0A1D2VF02_9ASCO</name>
<organism evidence="4 5">
    <name type="scientific">Ascoidea rubescens DSM 1968</name>
    <dbReference type="NCBI Taxonomy" id="1344418"/>
    <lineage>
        <taxon>Eukaryota</taxon>
        <taxon>Fungi</taxon>
        <taxon>Dikarya</taxon>
        <taxon>Ascomycota</taxon>
        <taxon>Saccharomycotina</taxon>
        <taxon>Saccharomycetes</taxon>
        <taxon>Ascoideaceae</taxon>
        <taxon>Ascoidea</taxon>
    </lineage>
</organism>
<gene>
    <name evidence="4" type="ORF">ASCRUDRAFT_36460</name>
</gene>
<feature type="region of interest" description="Disordered" evidence="2">
    <location>
        <begin position="172"/>
        <end position="226"/>
    </location>
</feature>
<keyword evidence="5" id="KW-1185">Reference proteome</keyword>
<evidence type="ECO:0000313" key="5">
    <source>
        <dbReference type="Proteomes" id="UP000095038"/>
    </source>
</evidence>
<dbReference type="InterPro" id="IPR000504">
    <property type="entry name" value="RRM_dom"/>
</dbReference>
<dbReference type="AlphaFoldDB" id="A0A1D2VF02"/>
<proteinExistence type="predicted"/>
<keyword evidence="1" id="KW-0694">RNA-binding</keyword>
<evidence type="ECO:0000313" key="4">
    <source>
        <dbReference type="EMBL" id="ODV60231.1"/>
    </source>
</evidence>
<evidence type="ECO:0000256" key="2">
    <source>
        <dbReference type="SAM" id="MobiDB-lite"/>
    </source>
</evidence>
<dbReference type="SMART" id="SM00360">
    <property type="entry name" value="RRM"/>
    <property type="match status" value="1"/>
</dbReference>
<dbReference type="InParanoid" id="A0A1D2VF02"/>
<sequence>MSGEKNSLVLTEKKKLTKKQLKTLNFHDDPKDEKKDKIVNAEIKDDLKSEEPTKKKRKTRRGKKNRDKEDSAAPRFLLFVGNLPYEVTEKEISENFSKSKPDEIRIRKDKGIAFLEFKGDNIKQRMDIALKQHRHNFLTTTRKINVELTAGGGGNTKARLEKIKAKNGKLMEERRQQIIEEDIKSREKKKNSTTNSQSTEKKSATDNLQTSAVHPSRLKLMNKLKK</sequence>
<dbReference type="EMBL" id="KV454483">
    <property type="protein sequence ID" value="ODV60231.1"/>
    <property type="molecule type" value="Genomic_DNA"/>
</dbReference>
<feature type="compositionally biased region" description="Basic and acidic residues" evidence="2">
    <location>
        <begin position="172"/>
        <end position="185"/>
    </location>
</feature>
<dbReference type="Gene3D" id="3.30.70.330">
    <property type="match status" value="1"/>
</dbReference>
<dbReference type="GeneID" id="30964329"/>
<feature type="compositionally biased region" description="Basic and acidic residues" evidence="2">
    <location>
        <begin position="25"/>
        <end position="53"/>
    </location>
</feature>
<protein>
    <recommendedName>
        <fullName evidence="3">RRM domain-containing protein</fullName>
    </recommendedName>
</protein>
<dbReference type="Proteomes" id="UP000095038">
    <property type="component" value="Unassembled WGS sequence"/>
</dbReference>
<feature type="region of interest" description="Disordered" evidence="2">
    <location>
        <begin position="19"/>
        <end position="71"/>
    </location>
</feature>
<dbReference type="OrthoDB" id="167718at2759"/>
<dbReference type="InterPro" id="IPR035979">
    <property type="entry name" value="RBD_domain_sf"/>
</dbReference>
<dbReference type="PROSITE" id="PS50102">
    <property type="entry name" value="RRM"/>
    <property type="match status" value="1"/>
</dbReference>